<dbReference type="SUPFAM" id="SSF51445">
    <property type="entry name" value="(Trans)glycosidases"/>
    <property type="match status" value="1"/>
</dbReference>
<sequence length="121" mass="13634">MFDVVVDSFYSALEKLNYGGANVYVAETGWPTRGNPPYTSVENARTYNQGLLKKFTMGSTRATLRRPNVPVVTFFFEMFDEVEQGFGLSAVRFINALSSGSGYKMYCDRDQINSVKSQNNR</sequence>
<evidence type="ECO:0000256" key="2">
    <source>
        <dbReference type="ARBA" id="ARBA00008773"/>
    </source>
</evidence>
<evidence type="ECO:0000313" key="10">
    <source>
        <dbReference type="Proteomes" id="UP000011750"/>
    </source>
</evidence>
<reference evidence="9" key="4">
    <citation type="submission" date="2023-03" db="UniProtKB">
        <authorList>
            <consortium name="EnsemblPlants"/>
        </authorList>
    </citation>
    <scope>IDENTIFICATION</scope>
    <source>
        <strain evidence="9">cv. Chiifu-401-42</strain>
    </source>
</reference>
<reference evidence="10" key="1">
    <citation type="journal article" date="2011" name="Nat. Genet.">
        <title>The genome of the mesopolyploid crop species Brassica rapa.</title>
        <authorList>
            <consortium name="Brassica rapa Genome Sequencing Project Consortium"/>
            <person name="Wang X."/>
            <person name="Wang H."/>
            <person name="Wang J."/>
            <person name="Sun R."/>
            <person name="Wu J."/>
            <person name="Liu S."/>
            <person name="Bai Y."/>
            <person name="Mun J.H."/>
            <person name="Bancroft I."/>
            <person name="Cheng F."/>
            <person name="Huang S."/>
            <person name="Li X."/>
            <person name="Hua W."/>
            <person name="Wang J."/>
            <person name="Wang X."/>
            <person name="Freeling M."/>
            <person name="Pires J.C."/>
            <person name="Paterson A.H."/>
            <person name="Chalhoub B."/>
            <person name="Wang B."/>
            <person name="Hayward A."/>
            <person name="Sharpe A.G."/>
            <person name="Park B.S."/>
            <person name="Weisshaar B."/>
            <person name="Liu B."/>
            <person name="Li B."/>
            <person name="Liu B."/>
            <person name="Tong C."/>
            <person name="Song C."/>
            <person name="Duran C."/>
            <person name="Peng C."/>
            <person name="Geng C."/>
            <person name="Koh C."/>
            <person name="Lin C."/>
            <person name="Edwards D."/>
            <person name="Mu D."/>
            <person name="Shen D."/>
            <person name="Soumpourou E."/>
            <person name="Li F."/>
            <person name="Fraser F."/>
            <person name="Conant G."/>
            <person name="Lassalle G."/>
            <person name="King G.J."/>
            <person name="Bonnema G."/>
            <person name="Tang H."/>
            <person name="Wang H."/>
            <person name="Belcram H."/>
            <person name="Zhou H."/>
            <person name="Hirakawa H."/>
            <person name="Abe H."/>
            <person name="Guo H."/>
            <person name="Wang H."/>
            <person name="Jin H."/>
            <person name="Parkin I.A."/>
            <person name="Batley J."/>
            <person name="Kim J.S."/>
            <person name="Just J."/>
            <person name="Li J."/>
            <person name="Xu J."/>
            <person name="Deng J."/>
            <person name="Kim J.A."/>
            <person name="Li J."/>
            <person name="Yu J."/>
            <person name="Meng J."/>
            <person name="Wang J."/>
            <person name="Min J."/>
            <person name="Poulain J."/>
            <person name="Wang J."/>
            <person name="Hatakeyama K."/>
            <person name="Wu K."/>
            <person name="Wang L."/>
            <person name="Fang L."/>
            <person name="Trick M."/>
            <person name="Links M.G."/>
            <person name="Zhao M."/>
            <person name="Jin M."/>
            <person name="Ramchiary N."/>
            <person name="Drou N."/>
            <person name="Berkman P.J."/>
            <person name="Cai Q."/>
            <person name="Huang Q."/>
            <person name="Li R."/>
            <person name="Tabata S."/>
            <person name="Cheng S."/>
            <person name="Zhang S."/>
            <person name="Zhang S."/>
            <person name="Huang S."/>
            <person name="Sato S."/>
            <person name="Sun S."/>
            <person name="Kwon S.J."/>
            <person name="Choi S.R."/>
            <person name="Lee T.H."/>
            <person name="Fan W."/>
            <person name="Zhao X."/>
            <person name="Tan X."/>
            <person name="Xu X."/>
            <person name="Wang Y."/>
            <person name="Qiu Y."/>
            <person name="Yin Y."/>
            <person name="Li Y."/>
            <person name="Du Y."/>
            <person name="Liao Y."/>
            <person name="Lim Y."/>
            <person name="Narusaka Y."/>
            <person name="Wang Y."/>
            <person name="Wang Z."/>
            <person name="Li Z."/>
            <person name="Wang Z."/>
            <person name="Xiong Z."/>
            <person name="Zhang Z."/>
        </authorList>
    </citation>
    <scope>NUCLEOTIDE SEQUENCE [LARGE SCALE GENOMIC DNA]</scope>
    <source>
        <strain evidence="10">cv. Chiifu-401-42</strain>
    </source>
</reference>
<dbReference type="Pfam" id="PF00332">
    <property type="entry name" value="Glyco_hydro_17"/>
    <property type="match status" value="1"/>
</dbReference>
<gene>
    <name evidence="8" type="ORF">BRAA07T30422Z</name>
    <name evidence="7" type="ORF">BRAPAZ1V2_A07P29750.2</name>
</gene>
<comment type="similarity">
    <text evidence="2 6">Belongs to the glycosyl hydrolase 17 family.</text>
</comment>
<keyword evidence="10" id="KW-1185">Reference proteome</keyword>
<dbReference type="InterPro" id="IPR000490">
    <property type="entry name" value="Glyco_hydro_17"/>
</dbReference>
<dbReference type="OMA" id="DENMKIG"/>
<evidence type="ECO:0000256" key="4">
    <source>
        <dbReference type="ARBA" id="ARBA00022801"/>
    </source>
</evidence>
<dbReference type="Gramene" id="A07p29750.2_BraZ1">
    <property type="protein sequence ID" value="A07p29750.2_BraZ1.CDS.1"/>
    <property type="gene ID" value="A07g29750.2_BraZ1"/>
</dbReference>
<accession>M4CHI5</accession>
<dbReference type="EnsemblPlants" id="Bra003668.1">
    <property type="protein sequence ID" value="Bra003668.1-P"/>
    <property type="gene ID" value="Bra003668"/>
</dbReference>
<dbReference type="Gene3D" id="3.20.20.80">
    <property type="entry name" value="Glycosidases"/>
    <property type="match status" value="1"/>
</dbReference>
<dbReference type="EC" id="3.2.1.39" evidence="3"/>
<dbReference type="Proteomes" id="UP000011750">
    <property type="component" value="Chromosome A07"/>
</dbReference>
<dbReference type="Gramene" id="Bra003668.1">
    <property type="protein sequence ID" value="Bra003668.1-P"/>
    <property type="gene ID" value="Bra003668"/>
</dbReference>
<dbReference type="AlphaFoldDB" id="A0A3P6BD09"/>
<evidence type="ECO:0000313" key="9">
    <source>
        <dbReference type="EnsemblPlants" id="Bra003668.1-P"/>
    </source>
</evidence>
<reference evidence="10" key="2">
    <citation type="journal article" date="2018" name="Hortic Res">
        <title>Improved Brassica rapa reference genome by single-molecule sequencing and chromosome conformation capture technologies.</title>
        <authorList>
            <person name="Zhang L."/>
            <person name="Cai X."/>
            <person name="Wu J."/>
            <person name="Liu M."/>
            <person name="Grob S."/>
            <person name="Cheng F."/>
            <person name="Liang J."/>
            <person name="Cai C."/>
            <person name="Liu Z."/>
            <person name="Liu B."/>
            <person name="Wang F."/>
            <person name="Li S."/>
            <person name="Liu F."/>
            <person name="Li X."/>
            <person name="Cheng L."/>
            <person name="Yang W."/>
            <person name="Li M.H."/>
            <person name="Grossniklaus U."/>
            <person name="Zheng H."/>
            <person name="Wang X."/>
        </authorList>
    </citation>
    <scope>NUCLEOTIDE SEQUENCE [LARGE SCALE GENOMIC DNA]</scope>
    <source>
        <strain evidence="10">cv. Chiifu-401-42</strain>
    </source>
</reference>
<dbReference type="InterPro" id="IPR017853">
    <property type="entry name" value="GH"/>
</dbReference>
<dbReference type="SMR" id="A0A3P6BD09"/>
<keyword evidence="5" id="KW-0326">Glycosidase</keyword>
<evidence type="ECO:0000256" key="1">
    <source>
        <dbReference type="ARBA" id="ARBA00000382"/>
    </source>
</evidence>
<evidence type="ECO:0000313" key="8">
    <source>
        <dbReference type="EMBL" id="VDD00236.1"/>
    </source>
</evidence>
<dbReference type="Proteomes" id="UP000694005">
    <property type="component" value="Chromosome A07"/>
</dbReference>
<name>A0A3P6BD09_BRACM</name>
<dbReference type="EMBL" id="LS974623">
    <property type="protein sequence ID" value="CAG7903331.1"/>
    <property type="molecule type" value="Genomic_DNA"/>
</dbReference>
<dbReference type="PANTHER" id="PTHR32227">
    <property type="entry name" value="GLUCAN ENDO-1,3-BETA-GLUCOSIDASE BG1-RELATED-RELATED"/>
    <property type="match status" value="1"/>
</dbReference>
<accession>A0A3P6BD09</accession>
<dbReference type="STRING" id="51351.M4CHI5"/>
<organism evidence="8">
    <name type="scientific">Brassica campestris</name>
    <name type="common">Field mustard</name>
    <dbReference type="NCBI Taxonomy" id="3711"/>
    <lineage>
        <taxon>Eukaryota</taxon>
        <taxon>Viridiplantae</taxon>
        <taxon>Streptophyta</taxon>
        <taxon>Embryophyta</taxon>
        <taxon>Tracheophyta</taxon>
        <taxon>Spermatophyta</taxon>
        <taxon>Magnoliopsida</taxon>
        <taxon>eudicotyledons</taxon>
        <taxon>Gunneridae</taxon>
        <taxon>Pentapetalae</taxon>
        <taxon>rosids</taxon>
        <taxon>malvids</taxon>
        <taxon>Brassicales</taxon>
        <taxon>Brassicaceae</taxon>
        <taxon>Brassiceae</taxon>
        <taxon>Brassica</taxon>
    </lineage>
</organism>
<protein>
    <recommendedName>
        <fullName evidence="3">glucan endo-1,3-beta-D-glucosidase</fullName>
        <ecNumber evidence="3">3.2.1.39</ecNumber>
    </recommendedName>
</protein>
<evidence type="ECO:0000256" key="3">
    <source>
        <dbReference type="ARBA" id="ARBA00012780"/>
    </source>
</evidence>
<dbReference type="InterPro" id="IPR044965">
    <property type="entry name" value="Glyco_hydro_17_plant"/>
</dbReference>
<evidence type="ECO:0000256" key="5">
    <source>
        <dbReference type="ARBA" id="ARBA00023295"/>
    </source>
</evidence>
<evidence type="ECO:0000256" key="6">
    <source>
        <dbReference type="RuleBase" id="RU004335"/>
    </source>
</evidence>
<evidence type="ECO:0000313" key="7">
    <source>
        <dbReference type="EMBL" id="CAG7903331.1"/>
    </source>
</evidence>
<proteinExistence type="inferred from homology"/>
<dbReference type="HOGENOM" id="CLU_2041359_0_0_1"/>
<reference evidence="8" key="3">
    <citation type="submission" date="2018-11" db="EMBL/GenBank/DDBJ databases">
        <authorList>
            <consortium name="Genoscope - CEA"/>
            <person name="William W."/>
        </authorList>
    </citation>
    <scope>NUCLEOTIDE SEQUENCE</scope>
</reference>
<dbReference type="EMBL" id="LR031574">
    <property type="protein sequence ID" value="VDD00236.1"/>
    <property type="molecule type" value="Genomic_DNA"/>
</dbReference>
<keyword evidence="4" id="KW-0378">Hydrolase</keyword>
<dbReference type="GO" id="GO:0042973">
    <property type="term" value="F:glucan endo-1,3-beta-D-glucosidase activity"/>
    <property type="evidence" value="ECO:0007669"/>
    <property type="project" value="UniProtKB-EC"/>
</dbReference>
<dbReference type="GO" id="GO:0005975">
    <property type="term" value="P:carbohydrate metabolic process"/>
    <property type="evidence" value="ECO:0007669"/>
    <property type="project" value="InterPro"/>
</dbReference>
<comment type="catalytic activity">
    <reaction evidence="1">
        <text>Hydrolysis of (1-&gt;3)-beta-D-glucosidic linkages in (1-&gt;3)-beta-D-glucans.</text>
        <dbReference type="EC" id="3.2.1.39"/>
    </reaction>
</comment>